<evidence type="ECO:0000313" key="2">
    <source>
        <dbReference type="Proteomes" id="UP000076574"/>
    </source>
</evidence>
<accession>A0A163XC28</accession>
<dbReference type="OrthoDB" id="4541168at2"/>
<name>A0A163XC28_9BRAD</name>
<dbReference type="Proteomes" id="UP000076574">
    <property type="component" value="Unassembled WGS sequence"/>
</dbReference>
<evidence type="ECO:0000313" key="1">
    <source>
        <dbReference type="EMBL" id="KZD20705.1"/>
    </source>
</evidence>
<dbReference type="AlphaFoldDB" id="A0A163XC28"/>
<keyword evidence="2" id="KW-1185">Reference proteome</keyword>
<gene>
    <name evidence="1" type="ORF">A4A58_18430</name>
</gene>
<sequence>MSVTPAMLGASQAMRDRLWPFEFTVEDNKSHGPVWMDVSVLEPFEVVGQNGSGGVFALVGDINHVLHLTSEGQALIVAASLHEFIARIPGGSRSRHPPAATWPICAK</sequence>
<dbReference type="RefSeq" id="WP_068738371.1">
    <property type="nucleotide sequence ID" value="NZ_LVYV01000055.1"/>
</dbReference>
<proteinExistence type="predicted"/>
<reference evidence="1 2" key="1">
    <citation type="submission" date="2016-03" db="EMBL/GenBank/DDBJ databases">
        <title>Microsymbionts genomes from the relict species Vavilovia formosa (Stev.) Fed.</title>
        <authorList>
            <person name="Kopat V."/>
            <person name="Chirak E."/>
            <person name="Kimeklis A."/>
            <person name="Andronov E."/>
        </authorList>
    </citation>
    <scope>NUCLEOTIDE SEQUENCE [LARGE SCALE GENOMIC DNA]</scope>
    <source>
        <strain evidence="1 2">Vaf07</strain>
    </source>
</reference>
<organism evidence="1 2">
    <name type="scientific">Tardiphaga robiniae</name>
    <dbReference type="NCBI Taxonomy" id="943830"/>
    <lineage>
        <taxon>Bacteria</taxon>
        <taxon>Pseudomonadati</taxon>
        <taxon>Pseudomonadota</taxon>
        <taxon>Alphaproteobacteria</taxon>
        <taxon>Hyphomicrobiales</taxon>
        <taxon>Nitrobacteraceae</taxon>
        <taxon>Tardiphaga</taxon>
    </lineage>
</organism>
<protein>
    <submittedName>
        <fullName evidence="1">Uncharacterized protein</fullName>
    </submittedName>
</protein>
<comment type="caution">
    <text evidence="1">The sequence shown here is derived from an EMBL/GenBank/DDBJ whole genome shotgun (WGS) entry which is preliminary data.</text>
</comment>
<dbReference type="EMBL" id="LVYV01000055">
    <property type="protein sequence ID" value="KZD20705.1"/>
    <property type="molecule type" value="Genomic_DNA"/>
</dbReference>
<dbReference type="STRING" id="943830.A4A58_18430"/>